<dbReference type="Pfam" id="PF01425">
    <property type="entry name" value="Amidase"/>
    <property type="match status" value="1"/>
</dbReference>
<dbReference type="InterPro" id="IPR023631">
    <property type="entry name" value="Amidase_dom"/>
</dbReference>
<sequence>METVMQRAPAADAADLDYGSISTLLSALHARKMSASELLAHTIARIEALDGQINAVIVRDFERARDAARAADAALGRGERRPLLGIPVTMKEPFNVAGLPTTWGFPHFRDFQPAEDALVVSRLKAAGAVIIGKTNIPIGLRDFQSYNDIHGTTNNPWDLGRSPGGSSGGSGAALAAGFGPLSIGSDIGGSIRVPAHFCGVFGHKPSLGLVPLRGYSLPPAPPVPSQGDLAVIGPMTRTAADLALALDVIAGPDEMRDGIGYRLVLPAPRHDQLRDFRILVIDTHPLMPTGEAVRSAIGRLAERIERSGARVARSSASLPDLAQSARLYMKLLNAARSPRLTPAALAEAQGLAAALAPDDRSLAAERARGWAMIHREWLAADAARLQLQQRWHEFFRDFDAVIYPAAAVPAFPHDQSEPFDARQLDIDGKLYPYADACFIWADPASTCGLPATAVPIERTPAGLPIGVQIIGPYLEDRTTITLAGLLEREFGGFVPPPALSSTQFAK</sequence>
<organism evidence="2 3">
    <name type="scientific">Bradyrhizobium zhanjiangense</name>
    <dbReference type="NCBI Taxonomy" id="1325107"/>
    <lineage>
        <taxon>Bacteria</taxon>
        <taxon>Pseudomonadati</taxon>
        <taxon>Pseudomonadota</taxon>
        <taxon>Alphaproteobacteria</taxon>
        <taxon>Hyphomicrobiales</taxon>
        <taxon>Nitrobacteraceae</taxon>
        <taxon>Bradyrhizobium</taxon>
    </lineage>
</organism>
<reference evidence="2 3" key="1">
    <citation type="submission" date="2018-10" db="EMBL/GenBank/DDBJ databases">
        <title>Bradyrhizobium sp. nov., isolated from effective nodules of peanut in China.</title>
        <authorList>
            <person name="Li Y."/>
        </authorList>
    </citation>
    <scope>NUCLEOTIDE SEQUENCE [LARGE SCALE GENOMIC DNA]</scope>
    <source>
        <strain evidence="2 3">CCBAU 51781</strain>
    </source>
</reference>
<feature type="domain" description="Amidase" evidence="1">
    <location>
        <begin position="37"/>
        <end position="479"/>
    </location>
</feature>
<keyword evidence="2" id="KW-0378">Hydrolase</keyword>
<dbReference type="SUPFAM" id="SSF75304">
    <property type="entry name" value="Amidase signature (AS) enzymes"/>
    <property type="match status" value="1"/>
</dbReference>
<dbReference type="PROSITE" id="PS00571">
    <property type="entry name" value="AMIDASES"/>
    <property type="match status" value="1"/>
</dbReference>
<accession>A0ABY0DR94</accession>
<dbReference type="InterPro" id="IPR020556">
    <property type="entry name" value="Amidase_CS"/>
</dbReference>
<gene>
    <name evidence="2" type="ORF">EAS62_06265</name>
</gene>
<evidence type="ECO:0000313" key="2">
    <source>
        <dbReference type="EMBL" id="RXG98464.1"/>
    </source>
</evidence>
<dbReference type="GO" id="GO:0004040">
    <property type="term" value="F:amidase activity"/>
    <property type="evidence" value="ECO:0007669"/>
    <property type="project" value="UniProtKB-EC"/>
</dbReference>
<comment type="caution">
    <text evidence="2">The sequence shown here is derived from an EMBL/GenBank/DDBJ whole genome shotgun (WGS) entry which is preliminary data.</text>
</comment>
<dbReference type="Gene3D" id="3.90.1300.10">
    <property type="entry name" value="Amidase signature (AS) domain"/>
    <property type="match status" value="1"/>
</dbReference>
<evidence type="ECO:0000313" key="3">
    <source>
        <dbReference type="Proteomes" id="UP000289946"/>
    </source>
</evidence>
<dbReference type="InterPro" id="IPR036928">
    <property type="entry name" value="AS_sf"/>
</dbReference>
<proteinExistence type="predicted"/>
<dbReference type="EMBL" id="RDRA01000003">
    <property type="protein sequence ID" value="RXG98464.1"/>
    <property type="molecule type" value="Genomic_DNA"/>
</dbReference>
<keyword evidence="3" id="KW-1185">Reference proteome</keyword>
<protein>
    <submittedName>
        <fullName evidence="2">Amidase</fullName>
        <ecNumber evidence="2">3.5.1.4</ecNumber>
    </submittedName>
</protein>
<dbReference type="Proteomes" id="UP000289946">
    <property type="component" value="Unassembled WGS sequence"/>
</dbReference>
<dbReference type="PIRSF" id="PIRSF001221">
    <property type="entry name" value="Amidase_fungi"/>
    <property type="match status" value="1"/>
</dbReference>
<dbReference type="PANTHER" id="PTHR43372">
    <property type="entry name" value="FATTY-ACID AMIDE HYDROLASE"/>
    <property type="match status" value="1"/>
</dbReference>
<dbReference type="InterPro" id="IPR052739">
    <property type="entry name" value="FAAH2"/>
</dbReference>
<dbReference type="PANTHER" id="PTHR43372:SF4">
    <property type="entry name" value="FATTY-ACID AMIDE HYDROLASE 2"/>
    <property type="match status" value="1"/>
</dbReference>
<evidence type="ECO:0000259" key="1">
    <source>
        <dbReference type="Pfam" id="PF01425"/>
    </source>
</evidence>
<dbReference type="EC" id="3.5.1.4" evidence="2"/>
<dbReference type="NCBIfam" id="NF004816">
    <property type="entry name" value="PRK06170.1"/>
    <property type="match status" value="1"/>
</dbReference>
<name>A0ABY0DR94_9BRAD</name>